<comment type="caution">
    <text evidence="1">The sequence shown here is derived from an EMBL/GenBank/DDBJ whole genome shotgun (WGS) entry which is preliminary data.</text>
</comment>
<dbReference type="EMBL" id="JANRMS010000702">
    <property type="protein sequence ID" value="KAJ3535577.1"/>
    <property type="molecule type" value="Genomic_DNA"/>
</dbReference>
<name>A0ACC1SAP4_9HYPO</name>
<proteinExistence type="predicted"/>
<dbReference type="Proteomes" id="UP001148629">
    <property type="component" value="Unassembled WGS sequence"/>
</dbReference>
<protein>
    <submittedName>
        <fullName evidence="1">Uncharacterized protein</fullName>
    </submittedName>
</protein>
<gene>
    <name evidence="1" type="ORF">NM208_g7076</name>
</gene>
<evidence type="ECO:0000313" key="1">
    <source>
        <dbReference type="EMBL" id="KAJ3535577.1"/>
    </source>
</evidence>
<accession>A0ACC1SAP4</accession>
<reference evidence="1" key="1">
    <citation type="submission" date="2022-08" db="EMBL/GenBank/DDBJ databases">
        <title>Genome Sequence of Fusarium decemcellulare.</title>
        <authorList>
            <person name="Buettner E."/>
        </authorList>
    </citation>
    <scope>NUCLEOTIDE SEQUENCE</scope>
    <source>
        <strain evidence="1">Babe19</strain>
    </source>
</reference>
<organism evidence="1 2">
    <name type="scientific">Fusarium decemcellulare</name>
    <dbReference type="NCBI Taxonomy" id="57161"/>
    <lineage>
        <taxon>Eukaryota</taxon>
        <taxon>Fungi</taxon>
        <taxon>Dikarya</taxon>
        <taxon>Ascomycota</taxon>
        <taxon>Pezizomycotina</taxon>
        <taxon>Sordariomycetes</taxon>
        <taxon>Hypocreomycetidae</taxon>
        <taxon>Hypocreales</taxon>
        <taxon>Nectriaceae</taxon>
        <taxon>Fusarium</taxon>
        <taxon>Fusarium decemcellulare species complex</taxon>
    </lineage>
</organism>
<sequence>MTSSRPEFSLLPFSSHITPSSSLIPVNTITIPFAVLPAVASPSPAPFRLFRVFATRLLLFFFSSSPDAACLAPAPNDFRYGPRRGGSNNRLFLTPPSEDFVPGMGMVGAWLCRPNLTSTITDSGSGSHCPSVAFTFRQNGEETELECQQRKEDILYSSLPAALEMYKSHRVADFTPFQCRMCKNKYRTMKGLRQHLRSTTRRGPSCKVWQETIETTDPAPESLQVNEQEEPAMEFVDADDDEDDKNDKDRLL</sequence>
<evidence type="ECO:0000313" key="2">
    <source>
        <dbReference type="Proteomes" id="UP001148629"/>
    </source>
</evidence>
<keyword evidence="2" id="KW-1185">Reference proteome</keyword>